<name>A0AAV7W6X0_PLEWA</name>
<dbReference type="AlphaFoldDB" id="A0AAV7W6X0"/>
<protein>
    <submittedName>
        <fullName evidence="2">Uncharacterized protein</fullName>
    </submittedName>
</protein>
<sequence>MNVLALRRSRVERRRTGKQTRHARSTNEGVYAVYTVHRGCISRETDEQEAESVVKAAGSRAASKPKQGEQQGSKAPRCAVRCTQDTWRTP</sequence>
<comment type="caution">
    <text evidence="2">The sequence shown here is derived from an EMBL/GenBank/DDBJ whole genome shotgun (WGS) entry which is preliminary data.</text>
</comment>
<feature type="region of interest" description="Disordered" evidence="1">
    <location>
        <begin position="45"/>
        <end position="90"/>
    </location>
</feature>
<gene>
    <name evidence="2" type="ORF">NDU88_004114</name>
</gene>
<evidence type="ECO:0000256" key="1">
    <source>
        <dbReference type="SAM" id="MobiDB-lite"/>
    </source>
</evidence>
<dbReference type="EMBL" id="JANPWB010000002">
    <property type="protein sequence ID" value="KAJ1208731.1"/>
    <property type="molecule type" value="Genomic_DNA"/>
</dbReference>
<reference evidence="2" key="1">
    <citation type="journal article" date="2022" name="bioRxiv">
        <title>Sequencing and chromosome-scale assembly of the giantPleurodeles waltlgenome.</title>
        <authorList>
            <person name="Brown T."/>
            <person name="Elewa A."/>
            <person name="Iarovenko S."/>
            <person name="Subramanian E."/>
            <person name="Araus A.J."/>
            <person name="Petzold A."/>
            <person name="Susuki M."/>
            <person name="Suzuki K.-i.T."/>
            <person name="Hayashi T."/>
            <person name="Toyoda A."/>
            <person name="Oliveira C."/>
            <person name="Osipova E."/>
            <person name="Leigh N.D."/>
            <person name="Simon A."/>
            <person name="Yun M.H."/>
        </authorList>
    </citation>
    <scope>NUCLEOTIDE SEQUENCE</scope>
    <source>
        <strain evidence="2">20211129_DDA</strain>
        <tissue evidence="2">Liver</tissue>
    </source>
</reference>
<evidence type="ECO:0000313" key="2">
    <source>
        <dbReference type="EMBL" id="KAJ1208731.1"/>
    </source>
</evidence>
<feature type="compositionally biased region" description="Basic residues" evidence="1">
    <location>
        <begin position="7"/>
        <end position="24"/>
    </location>
</feature>
<dbReference type="Proteomes" id="UP001066276">
    <property type="component" value="Chromosome 1_2"/>
</dbReference>
<keyword evidence="3" id="KW-1185">Reference proteome</keyword>
<proteinExistence type="predicted"/>
<organism evidence="2 3">
    <name type="scientific">Pleurodeles waltl</name>
    <name type="common">Iberian ribbed newt</name>
    <dbReference type="NCBI Taxonomy" id="8319"/>
    <lineage>
        <taxon>Eukaryota</taxon>
        <taxon>Metazoa</taxon>
        <taxon>Chordata</taxon>
        <taxon>Craniata</taxon>
        <taxon>Vertebrata</taxon>
        <taxon>Euteleostomi</taxon>
        <taxon>Amphibia</taxon>
        <taxon>Batrachia</taxon>
        <taxon>Caudata</taxon>
        <taxon>Salamandroidea</taxon>
        <taxon>Salamandridae</taxon>
        <taxon>Pleurodelinae</taxon>
        <taxon>Pleurodeles</taxon>
    </lineage>
</organism>
<evidence type="ECO:0000313" key="3">
    <source>
        <dbReference type="Proteomes" id="UP001066276"/>
    </source>
</evidence>
<feature type="region of interest" description="Disordered" evidence="1">
    <location>
        <begin position="1"/>
        <end position="28"/>
    </location>
</feature>
<accession>A0AAV7W6X0</accession>